<reference evidence="2" key="2">
    <citation type="journal article" date="2024" name="Plant">
        <title>Genomic evolution and insights into agronomic trait innovations of Sesamum species.</title>
        <authorList>
            <person name="Miao H."/>
            <person name="Wang L."/>
            <person name="Qu L."/>
            <person name="Liu H."/>
            <person name="Sun Y."/>
            <person name="Le M."/>
            <person name="Wang Q."/>
            <person name="Wei S."/>
            <person name="Zheng Y."/>
            <person name="Lin W."/>
            <person name="Duan Y."/>
            <person name="Cao H."/>
            <person name="Xiong S."/>
            <person name="Wang X."/>
            <person name="Wei L."/>
            <person name="Li C."/>
            <person name="Ma Q."/>
            <person name="Ju M."/>
            <person name="Zhao R."/>
            <person name="Li G."/>
            <person name="Mu C."/>
            <person name="Tian Q."/>
            <person name="Mei H."/>
            <person name="Zhang T."/>
            <person name="Gao T."/>
            <person name="Zhang H."/>
        </authorList>
    </citation>
    <scope>NUCLEOTIDE SEQUENCE</scope>
    <source>
        <strain evidence="2">G01</strain>
    </source>
</reference>
<gene>
    <name evidence="2" type="ORF">Sangu_0392600</name>
</gene>
<feature type="compositionally biased region" description="Basic and acidic residues" evidence="1">
    <location>
        <begin position="1"/>
        <end position="10"/>
    </location>
</feature>
<dbReference type="EMBL" id="JACGWK010000002">
    <property type="protein sequence ID" value="KAL0370745.1"/>
    <property type="molecule type" value="Genomic_DNA"/>
</dbReference>
<protein>
    <submittedName>
        <fullName evidence="2">Uncharacterized protein</fullName>
    </submittedName>
</protein>
<dbReference type="AlphaFoldDB" id="A0AAW2QS54"/>
<reference evidence="2" key="1">
    <citation type="submission" date="2020-06" db="EMBL/GenBank/DDBJ databases">
        <authorList>
            <person name="Li T."/>
            <person name="Hu X."/>
            <person name="Zhang T."/>
            <person name="Song X."/>
            <person name="Zhang H."/>
            <person name="Dai N."/>
            <person name="Sheng W."/>
            <person name="Hou X."/>
            <person name="Wei L."/>
        </authorList>
    </citation>
    <scope>NUCLEOTIDE SEQUENCE</scope>
    <source>
        <strain evidence="2">G01</strain>
        <tissue evidence="2">Leaf</tissue>
    </source>
</reference>
<feature type="non-terminal residue" evidence="2">
    <location>
        <position position="85"/>
    </location>
</feature>
<sequence length="85" mass="9184">MYISAAERHPGRPPTASPSPACACAPPHPPRSASLLPVRRSLLVLPPLPPPFAASFVSSFSRPHLVRCHCRLFLLLLPPPPTYLS</sequence>
<comment type="caution">
    <text evidence="2">The sequence shown here is derived from an EMBL/GenBank/DDBJ whole genome shotgun (WGS) entry which is preliminary data.</text>
</comment>
<evidence type="ECO:0000313" key="2">
    <source>
        <dbReference type="EMBL" id="KAL0370745.1"/>
    </source>
</evidence>
<evidence type="ECO:0000256" key="1">
    <source>
        <dbReference type="SAM" id="MobiDB-lite"/>
    </source>
</evidence>
<feature type="region of interest" description="Disordered" evidence="1">
    <location>
        <begin position="1"/>
        <end position="25"/>
    </location>
</feature>
<proteinExistence type="predicted"/>
<name>A0AAW2QS54_9LAMI</name>
<organism evidence="2">
    <name type="scientific">Sesamum angustifolium</name>
    <dbReference type="NCBI Taxonomy" id="2727405"/>
    <lineage>
        <taxon>Eukaryota</taxon>
        <taxon>Viridiplantae</taxon>
        <taxon>Streptophyta</taxon>
        <taxon>Embryophyta</taxon>
        <taxon>Tracheophyta</taxon>
        <taxon>Spermatophyta</taxon>
        <taxon>Magnoliopsida</taxon>
        <taxon>eudicotyledons</taxon>
        <taxon>Gunneridae</taxon>
        <taxon>Pentapetalae</taxon>
        <taxon>asterids</taxon>
        <taxon>lamiids</taxon>
        <taxon>Lamiales</taxon>
        <taxon>Pedaliaceae</taxon>
        <taxon>Sesamum</taxon>
    </lineage>
</organism>
<accession>A0AAW2QS54</accession>